<organism evidence="2 3">
    <name type="scientific">Dyella japonica A8</name>
    <dbReference type="NCBI Taxonomy" id="1217721"/>
    <lineage>
        <taxon>Bacteria</taxon>
        <taxon>Pseudomonadati</taxon>
        <taxon>Pseudomonadota</taxon>
        <taxon>Gammaproteobacteria</taxon>
        <taxon>Lysobacterales</taxon>
        <taxon>Rhodanobacteraceae</taxon>
        <taxon>Dyella</taxon>
    </lineage>
</organism>
<keyword evidence="1" id="KW-0472">Membrane</keyword>
<evidence type="ECO:0000256" key="1">
    <source>
        <dbReference type="SAM" id="Phobius"/>
    </source>
</evidence>
<dbReference type="AlphaFoldDB" id="A0A075K3H1"/>
<reference evidence="2 3" key="1">
    <citation type="submission" date="2014-07" db="EMBL/GenBank/DDBJ databases">
        <title>Complete Genome Sequence of Dyella japonica Strain A8 Isolated from Malaysian Tropical Soil.</title>
        <authorList>
            <person name="Hui R.K.H."/>
            <person name="Chen J.-W."/>
            <person name="Chan K.-G."/>
            <person name="Leung F.C.C."/>
        </authorList>
    </citation>
    <scope>NUCLEOTIDE SEQUENCE [LARGE SCALE GENOMIC DNA]</scope>
    <source>
        <strain evidence="2 3">A8</strain>
    </source>
</reference>
<feature type="transmembrane region" description="Helical" evidence="1">
    <location>
        <begin position="44"/>
        <end position="62"/>
    </location>
</feature>
<dbReference type="EMBL" id="CP008884">
    <property type="protein sequence ID" value="AIF46728.1"/>
    <property type="molecule type" value="Genomic_DNA"/>
</dbReference>
<evidence type="ECO:0000313" key="2">
    <source>
        <dbReference type="EMBL" id="AIF46728.1"/>
    </source>
</evidence>
<proteinExistence type="predicted"/>
<dbReference type="Proteomes" id="UP000027987">
    <property type="component" value="Chromosome"/>
</dbReference>
<dbReference type="HOGENOM" id="CLU_140245_0_0_6"/>
<name>A0A075K3H1_9GAMM</name>
<evidence type="ECO:0000313" key="3">
    <source>
        <dbReference type="Proteomes" id="UP000027987"/>
    </source>
</evidence>
<protein>
    <submittedName>
        <fullName evidence="2">Uncharacterized protein</fullName>
    </submittedName>
</protein>
<keyword evidence="3" id="KW-1185">Reference proteome</keyword>
<sequence>MQRLSSRSTFFYKRIFPLFLLGLVGIGVAVAWVVSSAAGKRPEAWLSVLPALFMAVVGWVIYKTIIADLVDEVWLAGDHLLVRNRDDQVSVALDNVMNVNVTSLTNPPRISLTLRTESSRLGKTVTFVPDGPRGLFGAFKANPVATQLIECVDEARRRKA</sequence>
<feature type="transmembrane region" description="Helical" evidence="1">
    <location>
        <begin position="15"/>
        <end position="38"/>
    </location>
</feature>
<dbReference type="STRING" id="1217721.HY57_05365"/>
<keyword evidence="1" id="KW-1133">Transmembrane helix</keyword>
<gene>
    <name evidence="2" type="ORF">HY57_05365</name>
</gene>
<dbReference type="RefSeq" id="WP_019463746.1">
    <property type="nucleotide sequence ID" value="NZ_ALOY01000078.1"/>
</dbReference>
<dbReference type="KEGG" id="dja:HY57_05365"/>
<keyword evidence="1" id="KW-0812">Transmembrane</keyword>
<accession>A0A075K3H1</accession>
<dbReference type="OrthoDB" id="5953360at2"/>
<dbReference type="PATRIC" id="fig|1217721.7.peg.1124"/>